<dbReference type="Pfam" id="PF02181">
    <property type="entry name" value="FH2"/>
    <property type="match status" value="1"/>
</dbReference>
<evidence type="ECO:0000256" key="2">
    <source>
        <dbReference type="ARBA" id="ARBA00022912"/>
    </source>
</evidence>
<gene>
    <name evidence="7" type="ORF">A3770_03p20380</name>
</gene>
<dbReference type="Gene3D" id="1.20.58.2220">
    <property type="entry name" value="Formin, FH2 domain"/>
    <property type="match status" value="1"/>
</dbReference>
<dbReference type="Proteomes" id="UP000316726">
    <property type="component" value="Chromosome 3"/>
</dbReference>
<feature type="domain" description="FH2" evidence="6">
    <location>
        <begin position="588"/>
        <end position="961"/>
    </location>
</feature>
<evidence type="ECO:0000259" key="5">
    <source>
        <dbReference type="PROSITE" id="PS51182"/>
    </source>
</evidence>
<dbReference type="STRING" id="1764295.A0A5B8MJF4"/>
<dbReference type="AlphaFoldDB" id="A0A5B8MJF4"/>
<proteinExistence type="inferred from homology"/>
<protein>
    <recommendedName>
        <fullName evidence="3">Formin-like protein</fullName>
    </recommendedName>
</protein>
<dbReference type="Gene3D" id="3.90.190.10">
    <property type="entry name" value="Protein tyrosine phosphatase superfamily"/>
    <property type="match status" value="1"/>
</dbReference>
<dbReference type="InterPro" id="IPR015425">
    <property type="entry name" value="FH2_Formin"/>
</dbReference>
<dbReference type="InterPro" id="IPR042201">
    <property type="entry name" value="FH2_Formin_sf"/>
</dbReference>
<evidence type="ECO:0000256" key="3">
    <source>
        <dbReference type="RuleBase" id="RU361260"/>
    </source>
</evidence>
<evidence type="ECO:0000256" key="1">
    <source>
        <dbReference type="ARBA" id="ARBA00006468"/>
    </source>
</evidence>
<organism evidence="7 8">
    <name type="scientific">Chloropicon primus</name>
    <dbReference type="NCBI Taxonomy" id="1764295"/>
    <lineage>
        <taxon>Eukaryota</taxon>
        <taxon>Viridiplantae</taxon>
        <taxon>Chlorophyta</taxon>
        <taxon>Chloropicophyceae</taxon>
        <taxon>Chloropicales</taxon>
        <taxon>Chloropicaceae</taxon>
        <taxon>Chloropicon</taxon>
    </lineage>
</organism>
<evidence type="ECO:0000256" key="4">
    <source>
        <dbReference type="SAM" id="MobiDB-lite"/>
    </source>
</evidence>
<feature type="domain" description="C2 tensin-type" evidence="5">
    <location>
        <begin position="269"/>
        <end position="407"/>
    </location>
</feature>
<dbReference type="PROSITE" id="PS51182">
    <property type="entry name" value="C2_TENSIN"/>
    <property type="match status" value="1"/>
</dbReference>
<name>A0A5B8MJF4_9CHLO</name>
<dbReference type="PROSITE" id="PS51444">
    <property type="entry name" value="FH2"/>
    <property type="match status" value="1"/>
</dbReference>
<evidence type="ECO:0000259" key="6">
    <source>
        <dbReference type="PROSITE" id="PS51444"/>
    </source>
</evidence>
<comment type="similarity">
    <text evidence="1">Belongs to the formin-like family. Class-II subfamily.</text>
</comment>
<accession>A0A5B8MJF4</accession>
<keyword evidence="2" id="KW-0378">Hydrolase</keyword>
<dbReference type="EMBL" id="CP031036">
    <property type="protein sequence ID" value="QDZ19520.1"/>
    <property type="molecule type" value="Genomic_DNA"/>
</dbReference>
<keyword evidence="2" id="KW-0904">Protein phosphatase</keyword>
<dbReference type="InterPro" id="IPR051144">
    <property type="entry name" value="Formin_homology_domain"/>
</dbReference>
<dbReference type="InterPro" id="IPR014020">
    <property type="entry name" value="Tensin_C2-dom"/>
</dbReference>
<dbReference type="SUPFAM" id="SSF101447">
    <property type="entry name" value="Formin homology 2 domain (FH2 domain)"/>
    <property type="match status" value="1"/>
</dbReference>
<dbReference type="GO" id="GO:0004721">
    <property type="term" value="F:phosphoprotein phosphatase activity"/>
    <property type="evidence" value="ECO:0007669"/>
    <property type="project" value="UniProtKB-KW"/>
</dbReference>
<dbReference type="OrthoDB" id="515626at2759"/>
<feature type="compositionally biased region" description="Pro residues" evidence="4">
    <location>
        <begin position="534"/>
        <end position="584"/>
    </location>
</feature>
<feature type="compositionally biased region" description="Basic and acidic residues" evidence="4">
    <location>
        <begin position="500"/>
        <end position="510"/>
    </location>
</feature>
<keyword evidence="8" id="KW-1185">Reference proteome</keyword>
<feature type="region of interest" description="Disordered" evidence="4">
    <location>
        <begin position="489"/>
        <end position="591"/>
    </location>
</feature>
<dbReference type="InterPro" id="IPR029021">
    <property type="entry name" value="Prot-tyrosine_phosphatase-like"/>
</dbReference>
<sequence length="961" mass="105421">MGAAGSKLSEGEGGQGVWEVVGAVQPTASRPEYISDRLLAFAYEDVRLGVPSLERVLTSGNVQSASDGYVDCLTHAAQFLQEHHSGSYMMVNLGGLLLEPKLYSLFGNSCVEFVVPWNVPIGCGVAPMDILFAACSSIHNWLSMDDDHVAVLHTRTAPGGHAENFLRFVAACFLTYSLDFDHVSEALDVVMPDKARTNSQQEMRRGSLGSIVRSPLSITMNSPLKKKWLKNKNVEDDKSLKERPSASQRRYGQYFMNVLHSPVLPSWQRTPVMLKRVVLSFEPFGGACGAEHFSVGSHSTSGMGGEPVLVVHRRGQEIWAGVADTGDIMSKRDLVGFEPDLLVVGDIVLSLWAGDRQRQHEMPILSVPLNTAFVDRSIMRLTGRQVEQSVNFPLPDDFFIDITFDEVNKEALERHSSLPQDALMTMDEARHGWKSVLAATSGMSVNDFYAYDDVVHEMQARHALSQGNSEAGDRADSNLREALKAVQTGMTVMNTSPGKRHAEDDAESPRLARRRSSLDEETTVLVQQAETRAPPDPPVPPPPPAGGSMPPPPPPPPPGGSGIPPPPPPPGVPGAPPPPPPPGGIPGRARKAYTGPKLRSWYWQTVNNTQGTIWHSVNQNPLIAGKEADSVRSELIKLFPAKASGKQMKMGGAKSKSASVVKYISLARANNISIMLTQFRGHHIDLKTSIMTGQDFSLEQLGVLLQLIPTDDELRIMKSIPKNELADLSEPESFLAMLSEIPRLRSKIQCRVFMRQFDSWVQEFQDGLDANLKACNAIRSSKNLKTVLGVSLEVGNLLHVGTSRQGAKGVRLESMLKMRDLRVTKSAGDSGKARNLLDFVIQEVAKVRGGKEPLRESLQAVSKACNYAQSDLLALMNQLEAGLTLVSEELKQSKDELGWLESFQAKAREVKSGCEHQAEKVLQEAGQIVTYMGEARNVSSEEVFRLLWNFVLQYDQALRRM</sequence>
<dbReference type="PANTHER" id="PTHR45733">
    <property type="entry name" value="FORMIN-J"/>
    <property type="match status" value="1"/>
</dbReference>
<dbReference type="SMART" id="SM00498">
    <property type="entry name" value="FH2"/>
    <property type="match status" value="1"/>
</dbReference>
<evidence type="ECO:0000313" key="8">
    <source>
        <dbReference type="Proteomes" id="UP000316726"/>
    </source>
</evidence>
<dbReference type="PANTHER" id="PTHR45733:SF8">
    <property type="entry name" value="FORMIN-J"/>
    <property type="match status" value="1"/>
</dbReference>
<reference evidence="7 8" key="1">
    <citation type="submission" date="2018-07" db="EMBL/GenBank/DDBJ databases">
        <title>The complete nuclear genome of the prasinophyte Chloropicon primus (CCMP1205).</title>
        <authorList>
            <person name="Pombert J.-F."/>
            <person name="Otis C."/>
            <person name="Turmel M."/>
            <person name="Lemieux C."/>
        </authorList>
    </citation>
    <scope>NUCLEOTIDE SEQUENCE [LARGE SCALE GENOMIC DNA]</scope>
    <source>
        <strain evidence="7 8">CCMP1205</strain>
    </source>
</reference>
<evidence type="ECO:0000313" key="7">
    <source>
        <dbReference type="EMBL" id="QDZ19520.1"/>
    </source>
</evidence>